<evidence type="ECO:0000313" key="3">
    <source>
        <dbReference type="Proteomes" id="UP001066276"/>
    </source>
</evidence>
<feature type="compositionally biased region" description="Basic and acidic residues" evidence="1">
    <location>
        <begin position="66"/>
        <end position="75"/>
    </location>
</feature>
<dbReference type="AlphaFoldDB" id="A0AAV7PM69"/>
<gene>
    <name evidence="2" type="ORF">NDU88_007709</name>
</gene>
<keyword evidence="3" id="KW-1185">Reference proteome</keyword>
<sequence length="82" mass="8758">MGREYLPGRAEGESECFALLAIGNRPNKAETGTPGAGARQRRARQPESEGRVRGGLNSGAPVTLEHTTELLDSRKRGLVQGN</sequence>
<organism evidence="2 3">
    <name type="scientific">Pleurodeles waltl</name>
    <name type="common">Iberian ribbed newt</name>
    <dbReference type="NCBI Taxonomy" id="8319"/>
    <lineage>
        <taxon>Eukaryota</taxon>
        <taxon>Metazoa</taxon>
        <taxon>Chordata</taxon>
        <taxon>Craniata</taxon>
        <taxon>Vertebrata</taxon>
        <taxon>Euteleostomi</taxon>
        <taxon>Amphibia</taxon>
        <taxon>Batrachia</taxon>
        <taxon>Caudata</taxon>
        <taxon>Salamandroidea</taxon>
        <taxon>Salamandridae</taxon>
        <taxon>Pleurodelinae</taxon>
        <taxon>Pleurodeles</taxon>
    </lineage>
</organism>
<dbReference type="EMBL" id="JANPWB010000011">
    <property type="protein sequence ID" value="KAJ1129338.1"/>
    <property type="molecule type" value="Genomic_DNA"/>
</dbReference>
<protein>
    <submittedName>
        <fullName evidence="2">Uncharacterized protein</fullName>
    </submittedName>
</protein>
<feature type="region of interest" description="Disordered" evidence="1">
    <location>
        <begin position="25"/>
        <end position="82"/>
    </location>
</feature>
<proteinExistence type="predicted"/>
<comment type="caution">
    <text evidence="2">The sequence shown here is derived from an EMBL/GenBank/DDBJ whole genome shotgun (WGS) entry which is preliminary data.</text>
</comment>
<evidence type="ECO:0000313" key="2">
    <source>
        <dbReference type="EMBL" id="KAJ1129338.1"/>
    </source>
</evidence>
<dbReference type="Proteomes" id="UP001066276">
    <property type="component" value="Chromosome 7"/>
</dbReference>
<accession>A0AAV7PM69</accession>
<name>A0AAV7PM69_PLEWA</name>
<reference evidence="2" key="1">
    <citation type="journal article" date="2022" name="bioRxiv">
        <title>Sequencing and chromosome-scale assembly of the giantPleurodeles waltlgenome.</title>
        <authorList>
            <person name="Brown T."/>
            <person name="Elewa A."/>
            <person name="Iarovenko S."/>
            <person name="Subramanian E."/>
            <person name="Araus A.J."/>
            <person name="Petzold A."/>
            <person name="Susuki M."/>
            <person name="Suzuki K.-i.T."/>
            <person name="Hayashi T."/>
            <person name="Toyoda A."/>
            <person name="Oliveira C."/>
            <person name="Osipova E."/>
            <person name="Leigh N.D."/>
            <person name="Simon A."/>
            <person name="Yun M.H."/>
        </authorList>
    </citation>
    <scope>NUCLEOTIDE SEQUENCE</scope>
    <source>
        <strain evidence="2">20211129_DDA</strain>
        <tissue evidence="2">Liver</tissue>
    </source>
</reference>
<evidence type="ECO:0000256" key="1">
    <source>
        <dbReference type="SAM" id="MobiDB-lite"/>
    </source>
</evidence>